<evidence type="ECO:0000313" key="2">
    <source>
        <dbReference type="Proteomes" id="UP000886842"/>
    </source>
</evidence>
<reference evidence="1" key="2">
    <citation type="journal article" date="2021" name="PeerJ">
        <title>Extensive microbial diversity within the chicken gut microbiome revealed by metagenomics and culture.</title>
        <authorList>
            <person name="Gilroy R."/>
            <person name="Ravi A."/>
            <person name="Getino M."/>
            <person name="Pursley I."/>
            <person name="Horton D.L."/>
            <person name="Alikhan N.F."/>
            <person name="Baker D."/>
            <person name="Gharbi K."/>
            <person name="Hall N."/>
            <person name="Watson M."/>
            <person name="Adriaenssens E.M."/>
            <person name="Foster-Nyarko E."/>
            <person name="Jarju S."/>
            <person name="Secka A."/>
            <person name="Antonio M."/>
            <person name="Oren A."/>
            <person name="Chaudhuri R.R."/>
            <person name="La Ragione R."/>
            <person name="Hildebrand F."/>
            <person name="Pallen M.J."/>
        </authorList>
    </citation>
    <scope>NUCLEOTIDE SEQUENCE</scope>
    <source>
        <strain evidence="1">ChiGjej1B1-24693</strain>
    </source>
</reference>
<dbReference type="EMBL" id="DVLP01000380">
    <property type="protein sequence ID" value="HIT76495.1"/>
    <property type="molecule type" value="Genomic_DNA"/>
</dbReference>
<name>A0A9D1H1Q7_9ACTN</name>
<dbReference type="Pfam" id="PF14486">
    <property type="entry name" value="DUF4432"/>
    <property type="match status" value="1"/>
</dbReference>
<dbReference type="Proteomes" id="UP000886842">
    <property type="component" value="Unassembled WGS sequence"/>
</dbReference>
<evidence type="ECO:0000313" key="1">
    <source>
        <dbReference type="EMBL" id="HIT76495.1"/>
    </source>
</evidence>
<accession>A0A9D1H1Q7</accession>
<dbReference type="InterPro" id="IPR014718">
    <property type="entry name" value="GH-type_carb-bd"/>
</dbReference>
<dbReference type="InterPro" id="IPR027839">
    <property type="entry name" value="DUF4432"/>
</dbReference>
<comment type="caution">
    <text evidence="1">The sequence shown here is derived from an EMBL/GenBank/DDBJ whole genome shotgun (WGS) entry which is preliminary data.</text>
</comment>
<gene>
    <name evidence="1" type="ORF">IAA98_12995</name>
</gene>
<organism evidence="1 2">
    <name type="scientific">Candidatus Avipropionibacterium avicola</name>
    <dbReference type="NCBI Taxonomy" id="2840701"/>
    <lineage>
        <taxon>Bacteria</taxon>
        <taxon>Bacillati</taxon>
        <taxon>Actinomycetota</taxon>
        <taxon>Actinomycetes</taxon>
        <taxon>Propionibacteriales</taxon>
        <taxon>Propionibacteriaceae</taxon>
        <taxon>Propionibacteriaceae incertae sedis</taxon>
        <taxon>Candidatus Avipropionibacterium</taxon>
    </lineage>
</organism>
<sequence>MTEAGLPEIQSWDDMLSGTRTLSNRSLSLTYLPGRGGSITGLRRIGDDTPILWQAPWGIVPIGATRPPATASVTAHEMWAGGWRTLYPSSGRAITLYGADMGYDGEACVAPYRVEEQAPDSVRLRTRLVRTPVEVIRTITLSDPEDESGAATVRVVETVRNVGQQAVEMMWANEIVLGEPLVGPTTTVDTGASVVRPEPDTTHSVSYDDLMPWPRSQGKGEMINLRRVPAKDAATSWQAYLSDFSEPQAEITNHAAGLRVRLTWDGETMPYLWYQMEAGGRQDFPHYSGSYYLGLSPASAWPRQGLNDARRISSTAQWLGAGEELTTWIELAVSDPRSPEEIAAADQA</sequence>
<reference evidence="1" key="1">
    <citation type="submission" date="2020-10" db="EMBL/GenBank/DDBJ databases">
        <authorList>
            <person name="Gilroy R."/>
        </authorList>
    </citation>
    <scope>NUCLEOTIDE SEQUENCE</scope>
    <source>
        <strain evidence="1">ChiGjej1B1-24693</strain>
    </source>
</reference>
<dbReference type="AlphaFoldDB" id="A0A9D1H1Q7"/>
<dbReference type="Gene3D" id="2.70.98.10">
    <property type="match status" value="1"/>
</dbReference>
<proteinExistence type="predicted"/>
<dbReference type="GO" id="GO:0030246">
    <property type="term" value="F:carbohydrate binding"/>
    <property type="evidence" value="ECO:0007669"/>
    <property type="project" value="InterPro"/>
</dbReference>
<protein>
    <submittedName>
        <fullName evidence="1">Uncharacterized protein</fullName>
    </submittedName>
</protein>